<feature type="region of interest" description="Disordered" evidence="1">
    <location>
        <begin position="1"/>
        <end position="25"/>
    </location>
</feature>
<dbReference type="EMBL" id="CAWUPB010001197">
    <property type="protein sequence ID" value="CAK7357279.1"/>
    <property type="molecule type" value="Genomic_DNA"/>
</dbReference>
<organism evidence="2 3">
    <name type="scientific">Dovyalis caffra</name>
    <dbReference type="NCBI Taxonomy" id="77055"/>
    <lineage>
        <taxon>Eukaryota</taxon>
        <taxon>Viridiplantae</taxon>
        <taxon>Streptophyta</taxon>
        <taxon>Embryophyta</taxon>
        <taxon>Tracheophyta</taxon>
        <taxon>Spermatophyta</taxon>
        <taxon>Magnoliopsida</taxon>
        <taxon>eudicotyledons</taxon>
        <taxon>Gunneridae</taxon>
        <taxon>Pentapetalae</taxon>
        <taxon>rosids</taxon>
        <taxon>fabids</taxon>
        <taxon>Malpighiales</taxon>
        <taxon>Salicaceae</taxon>
        <taxon>Flacourtieae</taxon>
        <taxon>Dovyalis</taxon>
    </lineage>
</organism>
<gene>
    <name evidence="2" type="ORF">DCAF_LOCUS27565</name>
</gene>
<keyword evidence="3" id="KW-1185">Reference proteome</keyword>
<dbReference type="Proteomes" id="UP001314170">
    <property type="component" value="Unassembled WGS sequence"/>
</dbReference>
<comment type="caution">
    <text evidence="2">The sequence shown here is derived from an EMBL/GenBank/DDBJ whole genome shotgun (WGS) entry which is preliminary data.</text>
</comment>
<evidence type="ECO:0000313" key="2">
    <source>
        <dbReference type="EMBL" id="CAK7357279.1"/>
    </source>
</evidence>
<name>A0AAV1SUE0_9ROSI</name>
<evidence type="ECO:0000256" key="1">
    <source>
        <dbReference type="SAM" id="MobiDB-lite"/>
    </source>
</evidence>
<reference evidence="2 3" key="1">
    <citation type="submission" date="2024-01" db="EMBL/GenBank/DDBJ databases">
        <authorList>
            <person name="Waweru B."/>
        </authorList>
    </citation>
    <scope>NUCLEOTIDE SEQUENCE [LARGE SCALE GENOMIC DNA]</scope>
</reference>
<evidence type="ECO:0000313" key="3">
    <source>
        <dbReference type="Proteomes" id="UP001314170"/>
    </source>
</evidence>
<protein>
    <submittedName>
        <fullName evidence="2">Uncharacterized protein</fullName>
    </submittedName>
</protein>
<sequence>MPPNNNLNVGANPKPKPPPPPPIPSNNIIFIDLLQSPASAIVHRGWVNYHGERKQSFKKSRKIE</sequence>
<dbReference type="AlphaFoldDB" id="A0AAV1SUE0"/>
<accession>A0AAV1SUE0</accession>
<feature type="compositionally biased region" description="Pro residues" evidence="1">
    <location>
        <begin position="14"/>
        <end position="24"/>
    </location>
</feature>
<proteinExistence type="predicted"/>